<name>A0A3R8XIF6_STRSU</name>
<comment type="caution">
    <text evidence="5">The sequence shown here is derived from an EMBL/GenBank/DDBJ whole genome shotgun (WGS) entry which is preliminary data.</text>
</comment>
<evidence type="ECO:0000259" key="4">
    <source>
        <dbReference type="Pfam" id="PF07564"/>
    </source>
</evidence>
<organism evidence="5 6">
    <name type="scientific">Streptococcus suis</name>
    <dbReference type="NCBI Taxonomy" id="1307"/>
    <lineage>
        <taxon>Bacteria</taxon>
        <taxon>Bacillati</taxon>
        <taxon>Bacillota</taxon>
        <taxon>Bacilli</taxon>
        <taxon>Lactobacillales</taxon>
        <taxon>Streptococcaceae</taxon>
        <taxon>Streptococcus</taxon>
    </lineage>
</organism>
<feature type="domain" description="DUF1542" evidence="4">
    <location>
        <begin position="1216"/>
        <end position="1286"/>
    </location>
</feature>
<dbReference type="RefSeq" id="WP_125184340.1">
    <property type="nucleotide sequence ID" value="NZ_RSDG01000127.1"/>
</dbReference>
<dbReference type="Proteomes" id="UP000273973">
    <property type="component" value="Unassembled WGS sequence"/>
</dbReference>
<dbReference type="InterPro" id="IPR011439">
    <property type="entry name" value="DUF1542"/>
</dbReference>
<feature type="non-terminal residue" evidence="5">
    <location>
        <position position="1297"/>
    </location>
</feature>
<dbReference type="NCBIfam" id="TIGR01168">
    <property type="entry name" value="YSIRK_signal"/>
    <property type="match status" value="1"/>
</dbReference>
<dbReference type="Pfam" id="PF07564">
    <property type="entry name" value="DUF1542"/>
    <property type="match status" value="2"/>
</dbReference>
<dbReference type="InterPro" id="IPR005877">
    <property type="entry name" value="YSIRK_signal_dom"/>
</dbReference>
<accession>A0A3R8XIF6</accession>
<feature type="region of interest" description="Disordered" evidence="2">
    <location>
        <begin position="137"/>
        <end position="191"/>
    </location>
</feature>
<proteinExistence type="predicted"/>
<protein>
    <submittedName>
        <fullName evidence="5">DUF1542 domain-containing protein</fullName>
    </submittedName>
</protein>
<evidence type="ECO:0000256" key="1">
    <source>
        <dbReference type="ARBA" id="ARBA00022729"/>
    </source>
</evidence>
<evidence type="ECO:0000259" key="3">
    <source>
        <dbReference type="Pfam" id="PF04650"/>
    </source>
</evidence>
<evidence type="ECO:0000313" key="6">
    <source>
        <dbReference type="Proteomes" id="UP000273973"/>
    </source>
</evidence>
<evidence type="ECO:0000256" key="2">
    <source>
        <dbReference type="SAM" id="MobiDB-lite"/>
    </source>
</evidence>
<feature type="compositionally biased region" description="Low complexity" evidence="2">
    <location>
        <begin position="137"/>
        <end position="165"/>
    </location>
</feature>
<reference evidence="5 6" key="2">
    <citation type="submission" date="2018-12" db="EMBL/GenBank/DDBJ databases">
        <title>Whole-genome sequences of fifteen clinical Streptococcus suis strains isolated from pigs between 2006 and 2018.</title>
        <authorList>
            <person name="Stevens M.J.A."/>
            <person name="Cernela N."/>
            <person name="Spoerry Serrano N."/>
            <person name="Schmitt S."/>
            <person name="Schrenzel J."/>
            <person name="Stephan R."/>
        </authorList>
    </citation>
    <scope>NUCLEOTIDE SEQUENCE [LARGE SCALE GENOMIC DNA]</scope>
    <source>
        <strain evidence="5 6">SS1014</strain>
    </source>
</reference>
<evidence type="ECO:0000313" key="5">
    <source>
        <dbReference type="EMBL" id="RRR41923.1"/>
    </source>
</evidence>
<gene>
    <name evidence="5" type="ORF">EJA00_11220</name>
</gene>
<keyword evidence="1" id="KW-0732">Signal</keyword>
<dbReference type="Pfam" id="PF04650">
    <property type="entry name" value="YSIRK_signal"/>
    <property type="match status" value="1"/>
</dbReference>
<feature type="domain" description="YSIRK Gram-positive signal peptide" evidence="3">
    <location>
        <begin position="9"/>
        <end position="33"/>
    </location>
</feature>
<dbReference type="EMBL" id="RSDG01000127">
    <property type="protein sequence ID" value="RRR41923.1"/>
    <property type="molecule type" value="Genomic_DNA"/>
</dbReference>
<sequence>MSSKDMFRKEQRFSFRKFSFGLASAVIANVIFGGAIANTPVVHANTTTETAAVATSERIASIPYTVNIVDQAGKVVETKAKKVLVYTVETIATATEYLTADLVPEGYAIVSGLGEVTLTEKADNIFTVKVDKIAPEAAPTTTAESATSETSTAAATPEPASLAATQSTPVTSEVAEAEVAPTTSEESAKPTERTAYLSYITHYVNEANETVDRTGHLVAVTTTDDTAKTQVTVSASENMPSGWELVQDKAKVVVQLVENQTNILVFAVTKKSKEEEIAASQLSNRDVLMRLSLEADLLADEALRQVAKEQAGNTALETAANETKAVAATANEVLANTAATEAELDDQIDTVRTSTQNLAAEMLKFDEDGVLTAMLDATTQAITITPSSKGAVRPDYPNHIRDFATNNNQKSYNNQDFFFGLIDKDLTEAKSQIRATAQGPDGSPLTVSIVDGGRQQLADDKKFGLEINNSGVIYGKTTITEAGNTVSWQFQAQNGSDTARKQFTFVPYTVVKTDNEAIRKSVQDGVTADEILAKVKSDVTRGNGTSSTAEATQGPLNIAFEQHFNSALTARATGTSTKVAEDAKVGKQIWHEIKQYVKVAEANGTAVSGGEAVTGSLPTEAGTYDVTVLSTNVHGQTIENTVKVVLNAAPTITASGTVSANPFNTTSPERKIVYIFGITTGDTEAVTTAKAETGEKAKAPIFDSTIAKPVATITDPDSTSIKVDYGGGAEQNRLNNLGSKMVATAADGTVLKATDGTFTNVTVTNGTANIYLGGTYEFLPGGKYTRQFIVSDESNTEVRGEAFYTVSYTDKLVDNQPIAKNQDVALTEREVFAKLTLDAQSGGFSDTSPTLTVPDSEVTRTIVGYRTADGVYTEQTNLAQFPKDKDFEVKVKTTNVYGQTIYNWVKVDYNLKPKVELVDAVEGATKTVYVFSKNNDRTENSEGVTGTNVAFDKNKATKAVVNITDDGQVTAISYTDGKSAVSDLVTNDKTLNAVIDTDGFFNGDVDALAGGSVTRVVKVTDNGNAVGDSPRFRIFPFSDTVPADVTPVSLFKGTSPTVADITAKMVIDSNSGYPDNSEVEIPEDAYTRTVVGYRLDSSSPTVAVDSVAGLPTEGSYQVRVKTSNAYGQEIYNWVPVSHYDRELAKADVENQAAAAKEAIDNNPNLSEAEKKAAKDAVDAEVAKANDAIDKAKTPAEAQTAEDNGVKAIDAEELAAAKQDAKNKIAKDVEAANAAIESNPNLSEKEIADAKAEVAKAAEDAKKAIDAATTPEAAQTAEEAGTAAIAEDVLDAAKQDAK</sequence>
<reference evidence="5 6" key="1">
    <citation type="submission" date="2018-11" db="EMBL/GenBank/DDBJ databases">
        <authorList>
            <person name="Stevens M.J."/>
            <person name="Cernela N."/>
            <person name="Spoerry Serrano N."/>
            <person name="Schmitt S."/>
            <person name="Schrenzel J."/>
            <person name="Stephan R."/>
        </authorList>
    </citation>
    <scope>NUCLEOTIDE SEQUENCE [LARGE SCALE GENOMIC DNA]</scope>
    <source>
        <strain evidence="5 6">SS1014</strain>
    </source>
</reference>
<feature type="domain" description="DUF1542" evidence="4">
    <location>
        <begin position="1144"/>
        <end position="1210"/>
    </location>
</feature>